<dbReference type="PANTHER" id="PTHR31736:SF19">
    <property type="entry name" value="PECTIN LYASE SUPERFAMILY PROTEIN-RELATED"/>
    <property type="match status" value="1"/>
</dbReference>
<keyword evidence="2 6" id="KW-0378">Hydrolase</keyword>
<dbReference type="InterPro" id="IPR000743">
    <property type="entry name" value="Glyco_hydro_28"/>
</dbReference>
<evidence type="ECO:0008006" key="9">
    <source>
        <dbReference type="Google" id="ProtNLM"/>
    </source>
</evidence>
<accession>A0A9D1P9Y0</accession>
<proteinExistence type="inferred from homology"/>
<dbReference type="InterPro" id="IPR012334">
    <property type="entry name" value="Pectin_lyas_fold"/>
</dbReference>
<evidence type="ECO:0000256" key="5">
    <source>
        <dbReference type="ARBA" id="ARBA00023295"/>
    </source>
</evidence>
<dbReference type="Gene3D" id="2.160.20.10">
    <property type="entry name" value="Single-stranded right-handed beta-helix, Pectin lyase-like"/>
    <property type="match status" value="1"/>
</dbReference>
<organism evidence="7 8">
    <name type="scientific">Candidatus Ornithocaccomicrobium faecavium</name>
    <dbReference type="NCBI Taxonomy" id="2840890"/>
    <lineage>
        <taxon>Bacteria</taxon>
        <taxon>Bacillati</taxon>
        <taxon>Bacillota</taxon>
        <taxon>Clostridia</taxon>
        <taxon>Candidatus Ornithocaccomicrobium</taxon>
    </lineage>
</organism>
<comment type="caution">
    <text evidence="7">The sequence shown here is derived from an EMBL/GenBank/DDBJ whole genome shotgun (WGS) entry which is preliminary data.</text>
</comment>
<comment type="similarity">
    <text evidence="1 6">Belongs to the glycosyl hydrolase 28 family.</text>
</comment>
<dbReference type="GO" id="GO:0004650">
    <property type="term" value="F:polygalacturonase activity"/>
    <property type="evidence" value="ECO:0007669"/>
    <property type="project" value="InterPro"/>
</dbReference>
<dbReference type="PANTHER" id="PTHR31736">
    <property type="match status" value="1"/>
</dbReference>
<evidence type="ECO:0000256" key="6">
    <source>
        <dbReference type="RuleBase" id="RU361169"/>
    </source>
</evidence>
<dbReference type="Proteomes" id="UP000886884">
    <property type="component" value="Unassembled WGS sequence"/>
</dbReference>
<evidence type="ECO:0000256" key="1">
    <source>
        <dbReference type="ARBA" id="ARBA00008834"/>
    </source>
</evidence>
<gene>
    <name evidence="7" type="ORF">IAA64_13575</name>
</gene>
<dbReference type="AlphaFoldDB" id="A0A9D1P9Y0"/>
<dbReference type="EMBL" id="DVOT01000245">
    <property type="protein sequence ID" value="HIV28987.1"/>
    <property type="molecule type" value="Genomic_DNA"/>
</dbReference>
<dbReference type="GO" id="GO:0046576">
    <property type="term" value="F:rhamnogalacturonan alpha-L-rhamnopyranosyl-(1-&gt;4)-alpha-D-galactopyranosyluronide lyase activity"/>
    <property type="evidence" value="ECO:0007669"/>
    <property type="project" value="UniProtKB-ARBA"/>
</dbReference>
<dbReference type="GO" id="GO:0005975">
    <property type="term" value="P:carbohydrate metabolic process"/>
    <property type="evidence" value="ECO:0007669"/>
    <property type="project" value="InterPro"/>
</dbReference>
<reference evidence="7" key="2">
    <citation type="journal article" date="2021" name="PeerJ">
        <title>Extensive microbial diversity within the chicken gut microbiome revealed by metagenomics and culture.</title>
        <authorList>
            <person name="Gilroy R."/>
            <person name="Ravi A."/>
            <person name="Getino M."/>
            <person name="Pursley I."/>
            <person name="Horton D.L."/>
            <person name="Alikhan N.F."/>
            <person name="Baker D."/>
            <person name="Gharbi K."/>
            <person name="Hall N."/>
            <person name="Watson M."/>
            <person name="Adriaenssens E.M."/>
            <person name="Foster-Nyarko E."/>
            <person name="Jarju S."/>
            <person name="Secka A."/>
            <person name="Antonio M."/>
            <person name="Oren A."/>
            <person name="Chaudhuri R.R."/>
            <person name="La Ragione R."/>
            <person name="Hildebrand F."/>
            <person name="Pallen M.J."/>
        </authorList>
    </citation>
    <scope>NUCLEOTIDE SEQUENCE</scope>
    <source>
        <strain evidence="7">CHK183-6373</strain>
    </source>
</reference>
<dbReference type="InterPro" id="IPR011050">
    <property type="entry name" value="Pectin_lyase_fold/virulence"/>
</dbReference>
<sequence length="471" mass="52167">MNLNPNAYAHLEDDSAMIQAAVDDAAQSGERVEIPRRNARTGKDIWILPRAIRLYSGSTVILDNCHLRLADGAFDNIFKNSIARTEEAALVENRQYDICIAGMGNAVLDGGNHNGLVERNAREKGLSTLVNTLIHFHNAQRIVVENLRMVNARYWGMTFHFCSHGRVSNLHFQSCGHCPNQDGIDLRLGCCDFLLENITGYTQDDSIALTCLNDAAIQKVAGMDDSIHNVIIRNIATNSLCANVRLLNHYGRKLYNVIIENVQSSVETDPAAPDASAYALRMPDAPKLPWAVQPVYWTTFENRNRRANACVRIGENGYFDPHMPDSQAKLGDMFNITVRNVQTNAKFGVTFSRTLCDSYIDNVQMFGDGGIAAYFGEGEFENIALSNISYARNARPQAADLAPREGNYGYDRLAPVYFHHCVARNLRFSGIAVPQNMPAAFAGEGEIHGHCEHIWLPEGAHTVLGDGIELL</sequence>
<evidence type="ECO:0000313" key="8">
    <source>
        <dbReference type="Proteomes" id="UP000886884"/>
    </source>
</evidence>
<reference evidence="7" key="1">
    <citation type="submission" date="2020-10" db="EMBL/GenBank/DDBJ databases">
        <authorList>
            <person name="Gilroy R."/>
        </authorList>
    </citation>
    <scope>NUCLEOTIDE SEQUENCE</scope>
    <source>
        <strain evidence="7">CHK183-6373</strain>
    </source>
</reference>
<name>A0A9D1P9Y0_9FIRM</name>
<evidence type="ECO:0000313" key="7">
    <source>
        <dbReference type="EMBL" id="HIV28987.1"/>
    </source>
</evidence>
<dbReference type="Pfam" id="PF00295">
    <property type="entry name" value="Glyco_hydro_28"/>
    <property type="match status" value="1"/>
</dbReference>
<evidence type="ECO:0000256" key="2">
    <source>
        <dbReference type="ARBA" id="ARBA00022801"/>
    </source>
</evidence>
<evidence type="ECO:0000256" key="4">
    <source>
        <dbReference type="ARBA" id="ARBA00023180"/>
    </source>
</evidence>
<keyword evidence="3" id="KW-1015">Disulfide bond</keyword>
<dbReference type="SUPFAM" id="SSF51126">
    <property type="entry name" value="Pectin lyase-like"/>
    <property type="match status" value="1"/>
</dbReference>
<keyword evidence="4" id="KW-0325">Glycoprotein</keyword>
<keyword evidence="5 6" id="KW-0326">Glycosidase</keyword>
<protein>
    <recommendedName>
        <fullName evidence="9">Polygalacturonase</fullName>
    </recommendedName>
</protein>
<evidence type="ECO:0000256" key="3">
    <source>
        <dbReference type="ARBA" id="ARBA00023157"/>
    </source>
</evidence>